<name>A0A256FU55_9HYPH</name>
<keyword evidence="3" id="KW-0378">Hydrolase</keyword>
<reference evidence="3 4" key="1">
    <citation type="submission" date="2017-07" db="EMBL/GenBank/DDBJ databases">
        <title>Phylogenetic study on the rhizospheric bacterium Ochrobactrum sp. A44.</title>
        <authorList>
            <person name="Krzyzanowska D.M."/>
            <person name="Ossowicki A."/>
            <person name="Rajewska M."/>
            <person name="Maciag T."/>
            <person name="Kaczynski Z."/>
            <person name="Czerwicka M."/>
            <person name="Jafra S."/>
        </authorList>
    </citation>
    <scope>NUCLEOTIDE SEQUENCE [LARGE SCALE GENOMIC DNA]</scope>
    <source>
        <strain evidence="3 4">DSM 7216</strain>
    </source>
</reference>
<dbReference type="CDD" id="cd00085">
    <property type="entry name" value="HNHc"/>
    <property type="match status" value="1"/>
</dbReference>
<evidence type="ECO:0000313" key="3">
    <source>
        <dbReference type="EMBL" id="OYR18246.1"/>
    </source>
</evidence>
<comment type="caution">
    <text evidence="3">The sequence shown here is derived from an EMBL/GenBank/DDBJ whole genome shotgun (WGS) entry which is preliminary data.</text>
</comment>
<dbReference type="PANTHER" id="PTHR39639:SF1">
    <property type="entry name" value="DUF262 DOMAIN-CONTAINING PROTEIN"/>
    <property type="match status" value="1"/>
</dbReference>
<dbReference type="AlphaFoldDB" id="A0A256FU55"/>
<sequence length="428" mass="49657">MKVISGGNIMKMNKKPLPISTICSWEKKIDPTPDYQRPPAWTTKQKQLLIDSILREYDIPKMYWRAVNRVDGIKFEVIDGQQRLRTIWEFRKGEFSLMRDADPIDGISIAGQKYDDLDLDVSSVFDSYPVDVVIVEEAIQNEGDDEVRDMFLRLQNGTTLKAQEKRNAMTGNMRDFVRDIARHPFLENCKFTNSRFTFDHIAAQITCLEITGQPTGVRDSDLNRMYDRNKNFDSSSATAKKIRRVLEYLLKAFPEKTPELERYNVITLYCLSSVLIEKYVHYDTEQALAKWFIQFETNRRTQDSLPEEERDSQLIEYKRLTSYSTDGEESIRGRLEYLEKQFFLACPDIPTKDDIRIFTHEQRLAIFRRDEGRCQIRVKCTGDKLSWGDWHADHTIPYTQGGRTTVSNGKVSCAACNTAKGNTLEQAI</sequence>
<evidence type="ECO:0000313" key="4">
    <source>
        <dbReference type="Proteomes" id="UP000215590"/>
    </source>
</evidence>
<dbReference type="Gene3D" id="1.10.30.50">
    <property type="match status" value="1"/>
</dbReference>
<gene>
    <name evidence="3" type="ORF">CEV31_4258</name>
</gene>
<dbReference type="GO" id="GO:0004519">
    <property type="term" value="F:endonuclease activity"/>
    <property type="evidence" value="ECO:0007669"/>
    <property type="project" value="UniProtKB-KW"/>
</dbReference>
<keyword evidence="4" id="KW-1185">Reference proteome</keyword>
<dbReference type="PANTHER" id="PTHR39639">
    <property type="entry name" value="CHROMOSOME 16, WHOLE GENOME SHOTGUN SEQUENCE"/>
    <property type="match status" value="1"/>
</dbReference>
<feature type="domain" description="HNH" evidence="1">
    <location>
        <begin position="386"/>
        <end position="422"/>
    </location>
</feature>
<dbReference type="Pfam" id="PF03235">
    <property type="entry name" value="GmrSD_N"/>
    <property type="match status" value="1"/>
</dbReference>
<dbReference type="Proteomes" id="UP000215590">
    <property type="component" value="Unassembled WGS sequence"/>
</dbReference>
<dbReference type="GO" id="GO:0008270">
    <property type="term" value="F:zinc ion binding"/>
    <property type="evidence" value="ECO:0007669"/>
    <property type="project" value="InterPro"/>
</dbReference>
<proteinExistence type="predicted"/>
<dbReference type="OrthoDB" id="8219936at2"/>
<feature type="domain" description="GmrSD restriction endonucleases N-terminal" evidence="2">
    <location>
        <begin position="31"/>
        <end position="168"/>
    </location>
</feature>
<protein>
    <submittedName>
        <fullName evidence="3">HNH endonuclease family protein</fullName>
    </submittedName>
</protein>
<dbReference type="Pfam" id="PF01844">
    <property type="entry name" value="HNH"/>
    <property type="match status" value="1"/>
</dbReference>
<accession>A0A256FU55</accession>
<dbReference type="InterPro" id="IPR002711">
    <property type="entry name" value="HNH"/>
</dbReference>
<organism evidence="3 4">
    <name type="scientific">Brucella thiophenivorans</name>
    <dbReference type="NCBI Taxonomy" id="571255"/>
    <lineage>
        <taxon>Bacteria</taxon>
        <taxon>Pseudomonadati</taxon>
        <taxon>Pseudomonadota</taxon>
        <taxon>Alphaproteobacteria</taxon>
        <taxon>Hyphomicrobiales</taxon>
        <taxon>Brucellaceae</taxon>
        <taxon>Brucella/Ochrobactrum group</taxon>
        <taxon>Brucella</taxon>
    </lineage>
</organism>
<keyword evidence="3" id="KW-0255">Endonuclease</keyword>
<dbReference type="GO" id="GO:0003676">
    <property type="term" value="F:nucleic acid binding"/>
    <property type="evidence" value="ECO:0007669"/>
    <property type="project" value="InterPro"/>
</dbReference>
<dbReference type="InterPro" id="IPR004919">
    <property type="entry name" value="GmrSD_N"/>
</dbReference>
<keyword evidence="3" id="KW-0540">Nuclease</keyword>
<evidence type="ECO:0000259" key="1">
    <source>
        <dbReference type="Pfam" id="PF01844"/>
    </source>
</evidence>
<dbReference type="EMBL" id="NNRJ01000027">
    <property type="protein sequence ID" value="OYR18246.1"/>
    <property type="molecule type" value="Genomic_DNA"/>
</dbReference>
<evidence type="ECO:0000259" key="2">
    <source>
        <dbReference type="Pfam" id="PF03235"/>
    </source>
</evidence>
<dbReference type="InterPro" id="IPR003615">
    <property type="entry name" value="HNH_nuc"/>
</dbReference>